<evidence type="ECO:0000313" key="3">
    <source>
        <dbReference type="Proteomes" id="UP001602245"/>
    </source>
</evidence>
<dbReference type="RefSeq" id="WP_020511386.1">
    <property type="nucleotide sequence ID" value="NZ_JBIAZU010000001.1"/>
</dbReference>
<organism evidence="2 3">
    <name type="scientific">Paractinoplanes globisporus</name>
    <dbReference type="NCBI Taxonomy" id="113565"/>
    <lineage>
        <taxon>Bacteria</taxon>
        <taxon>Bacillati</taxon>
        <taxon>Actinomycetota</taxon>
        <taxon>Actinomycetes</taxon>
        <taxon>Micromonosporales</taxon>
        <taxon>Micromonosporaceae</taxon>
        <taxon>Paractinoplanes</taxon>
    </lineage>
</organism>
<proteinExistence type="predicted"/>
<protein>
    <submittedName>
        <fullName evidence="2">Uncharacterized protein</fullName>
    </submittedName>
</protein>
<dbReference type="EMBL" id="JBIAZU010000001">
    <property type="protein sequence ID" value="MFF5288274.1"/>
    <property type="molecule type" value="Genomic_DNA"/>
</dbReference>
<gene>
    <name evidence="2" type="ORF">ACFY35_02480</name>
</gene>
<accession>A0ABW6W4Q5</accession>
<dbReference type="Proteomes" id="UP001602245">
    <property type="component" value="Unassembled WGS sequence"/>
</dbReference>
<name>A0ABW6W4Q5_9ACTN</name>
<evidence type="ECO:0000313" key="2">
    <source>
        <dbReference type="EMBL" id="MFF5288274.1"/>
    </source>
</evidence>
<keyword evidence="1" id="KW-0812">Transmembrane</keyword>
<evidence type="ECO:0000256" key="1">
    <source>
        <dbReference type="SAM" id="Phobius"/>
    </source>
</evidence>
<keyword evidence="1" id="KW-0472">Membrane</keyword>
<comment type="caution">
    <text evidence="2">The sequence shown here is derived from an EMBL/GenBank/DDBJ whole genome shotgun (WGS) entry which is preliminary data.</text>
</comment>
<keyword evidence="3" id="KW-1185">Reference proteome</keyword>
<feature type="transmembrane region" description="Helical" evidence="1">
    <location>
        <begin position="7"/>
        <end position="24"/>
    </location>
</feature>
<reference evidence="2 3" key="1">
    <citation type="submission" date="2024-10" db="EMBL/GenBank/DDBJ databases">
        <title>The Natural Products Discovery Center: Release of the First 8490 Sequenced Strains for Exploring Actinobacteria Biosynthetic Diversity.</title>
        <authorList>
            <person name="Kalkreuter E."/>
            <person name="Kautsar S.A."/>
            <person name="Yang D."/>
            <person name="Bader C.D."/>
            <person name="Teijaro C.N."/>
            <person name="Fluegel L."/>
            <person name="Davis C.M."/>
            <person name="Simpson J.R."/>
            <person name="Lauterbach L."/>
            <person name="Steele A.D."/>
            <person name="Gui C."/>
            <person name="Meng S."/>
            <person name="Li G."/>
            <person name="Viehrig K."/>
            <person name="Ye F."/>
            <person name="Su P."/>
            <person name="Kiefer A.F."/>
            <person name="Nichols A."/>
            <person name="Cepeda A.J."/>
            <person name="Yan W."/>
            <person name="Fan B."/>
            <person name="Jiang Y."/>
            <person name="Adhikari A."/>
            <person name="Zheng C.-J."/>
            <person name="Schuster L."/>
            <person name="Cowan T.M."/>
            <person name="Smanski M.J."/>
            <person name="Chevrette M.G."/>
            <person name="De Carvalho L.P.S."/>
            <person name="Shen B."/>
        </authorList>
    </citation>
    <scope>NUCLEOTIDE SEQUENCE [LARGE SCALE GENOMIC DNA]</scope>
    <source>
        <strain evidence="2 3">NPDC000087</strain>
    </source>
</reference>
<keyword evidence="1" id="KW-1133">Transmembrane helix</keyword>
<sequence>MKKPSKRLVTIIAIAALIIIAIMVSKSRDRNQESGLDAAGKQACDDFAAGYGKADTKTERLALADKVTASSGKTDNKNIQQRAAEMGNAAGAGGSAWKTAADNLTAACKSAGWVAP</sequence>